<name>A0AB34G5J2_9HYPO</name>
<sequence>MQRTASESAASTTSSKMSWRLGSALRKIGSNRSDRRDDRSRPSIHDHDHSDPSLTHLRRVESSSINEAQESNLRQLQTLIARMRAAPAGPNHVDGAYKEFTKIKDSCHTLCLAILQDELRPLRAGSNDTDSLQRRDSSFDSPHSPGAAVFDQRSSFSGRSLTEVATGSVARVPQANELFLAAIRDWKNCLETLTEAFRVSLADTYKSYERDATQEMVDLLFSSKRFRKDAVNRMRNASVTRVLSADPQFFPRYEIRFRNYEKVKGELGEIRHILQSGESGILPSRTVEEYPIAPRGDAILEFANITPESNGSEPVLRFRVSSYMLAETSPIFARMFSGHSGSLYLHEAGDINDQLPPPPAQYIFKDGSEAKLYRMPQYEVNHLRAMETLMHAAHMHNEQVPREVSFEQFVAIAECCMRYKSTSPLELVVEHRWLPQWMHKGADDMPDGLLVISYAFGSRQLFTRMSKSAILNLVDEKDLQSKPWPQKIKDRVWAVRCAKVAQVYASCTSTIQEYLRPPTRTPEDDPEPLSQADLRLTINMPAAPPKHAASLTSTPRCPKGNHGCDAVNLGWMMLVYNEMDLLPQIMRPSVLGHLPQTETQPRSLAQMVDILRRMPSPASPIHQGGVCDPGPSFRTAIADIYNSVTGLTLHDVSGKSHGWALSKHRMSDPQVLVTSGLGRMAAPDDSHTVTAEFPDTVRLRILQALDDVDDLHAAALTNRGFYDTYQRHELSLIRRFLRADRIRRASERNTGHEEDKVPKEVSDRMKEEVVQTELDARTISEVFDEDDDGEAGSDNESLSDASTASAHDVLLHHQPGDPPKYDGNSSPPTRGRTSPTTPRQSPMDVRQPSRTSPTKQPDVITAAIEDDDVMRMTEEEARRILWPDSILDTEPPPRMSPPTTAILHPRAHRHALGLPNGDSSDGTPPPADGIVPLWEKFRHGDPSLDETLEDKTLVVTGEKQLRSEHDRRVGLLKKGGVNDHGNEEADAGGASKGA</sequence>
<feature type="compositionally biased region" description="Polar residues" evidence="1">
    <location>
        <begin position="794"/>
        <end position="805"/>
    </location>
</feature>
<feature type="compositionally biased region" description="Basic and acidic residues" evidence="1">
    <location>
        <begin position="32"/>
        <end position="51"/>
    </location>
</feature>
<gene>
    <name evidence="2" type="ORF">O9K51_01758</name>
</gene>
<evidence type="ECO:0000313" key="3">
    <source>
        <dbReference type="Proteomes" id="UP001163105"/>
    </source>
</evidence>
<feature type="region of interest" description="Disordered" evidence="1">
    <location>
        <begin position="961"/>
        <end position="994"/>
    </location>
</feature>
<comment type="caution">
    <text evidence="2">The sequence shown here is derived from an EMBL/GenBank/DDBJ whole genome shotgun (WGS) entry which is preliminary data.</text>
</comment>
<feature type="compositionally biased region" description="Acidic residues" evidence="1">
    <location>
        <begin position="782"/>
        <end position="793"/>
    </location>
</feature>
<feature type="region of interest" description="Disordered" evidence="1">
    <location>
        <begin position="747"/>
        <end position="857"/>
    </location>
</feature>
<keyword evidence="3" id="KW-1185">Reference proteome</keyword>
<feature type="region of interest" description="Disordered" evidence="1">
    <location>
        <begin position="125"/>
        <end position="150"/>
    </location>
</feature>
<feature type="compositionally biased region" description="Low complexity" evidence="1">
    <location>
        <begin position="1"/>
        <end position="15"/>
    </location>
</feature>
<organism evidence="2 3">
    <name type="scientific">Purpureocillium lavendulum</name>
    <dbReference type="NCBI Taxonomy" id="1247861"/>
    <lineage>
        <taxon>Eukaryota</taxon>
        <taxon>Fungi</taxon>
        <taxon>Dikarya</taxon>
        <taxon>Ascomycota</taxon>
        <taxon>Pezizomycotina</taxon>
        <taxon>Sordariomycetes</taxon>
        <taxon>Hypocreomycetidae</taxon>
        <taxon>Hypocreales</taxon>
        <taxon>Ophiocordycipitaceae</taxon>
        <taxon>Purpureocillium</taxon>
    </lineage>
</organism>
<dbReference type="Proteomes" id="UP001163105">
    <property type="component" value="Unassembled WGS sequence"/>
</dbReference>
<proteinExistence type="predicted"/>
<feature type="compositionally biased region" description="Basic and acidic residues" evidence="1">
    <location>
        <begin position="747"/>
        <end position="778"/>
    </location>
</feature>
<feature type="compositionally biased region" description="Low complexity" evidence="1">
    <location>
        <begin position="825"/>
        <end position="842"/>
    </location>
</feature>
<feature type="region of interest" description="Disordered" evidence="1">
    <location>
        <begin position="910"/>
        <end position="931"/>
    </location>
</feature>
<reference evidence="2" key="1">
    <citation type="submission" date="2023-01" db="EMBL/GenBank/DDBJ databases">
        <title>The growth and conidiation of Purpureocillium lavendulum are regulated by nitrogen source and histone H3K14 acetylation.</title>
        <authorList>
            <person name="Tang P."/>
            <person name="Han J."/>
            <person name="Zhang C."/>
            <person name="Tang P."/>
            <person name="Qi F."/>
            <person name="Zhang K."/>
            <person name="Liang L."/>
        </authorList>
    </citation>
    <scope>NUCLEOTIDE SEQUENCE</scope>
    <source>
        <strain evidence="2">YMF1.00683</strain>
    </source>
</reference>
<accession>A0AB34G5J2</accession>
<evidence type="ECO:0000256" key="1">
    <source>
        <dbReference type="SAM" id="MobiDB-lite"/>
    </source>
</evidence>
<dbReference type="EMBL" id="JAQHRD010000001">
    <property type="protein sequence ID" value="KAJ6446983.1"/>
    <property type="molecule type" value="Genomic_DNA"/>
</dbReference>
<feature type="region of interest" description="Disordered" evidence="1">
    <location>
        <begin position="1"/>
        <end position="56"/>
    </location>
</feature>
<dbReference type="AlphaFoldDB" id="A0AB34G5J2"/>
<protein>
    <submittedName>
        <fullName evidence="2">Arthropod defensin domain-containing protein</fullName>
    </submittedName>
</protein>
<evidence type="ECO:0000313" key="2">
    <source>
        <dbReference type="EMBL" id="KAJ6446983.1"/>
    </source>
</evidence>